<evidence type="ECO:0000256" key="4">
    <source>
        <dbReference type="ARBA" id="ARBA00023136"/>
    </source>
</evidence>
<evidence type="ECO:0000256" key="2">
    <source>
        <dbReference type="ARBA" id="ARBA00022692"/>
    </source>
</evidence>
<keyword evidence="8" id="KW-1185">Reference proteome</keyword>
<feature type="compositionally biased region" description="Polar residues" evidence="5">
    <location>
        <begin position="26"/>
        <end position="43"/>
    </location>
</feature>
<protein>
    <submittedName>
        <fullName evidence="7">Uncharacterized protein</fullName>
    </submittedName>
</protein>
<accession>A0A914A4D4</accession>
<evidence type="ECO:0000313" key="7">
    <source>
        <dbReference type="EnsemblMetazoa" id="XP_038058424.1"/>
    </source>
</evidence>
<dbReference type="Proteomes" id="UP000887568">
    <property type="component" value="Unplaced"/>
</dbReference>
<reference evidence="7" key="1">
    <citation type="submission" date="2022-11" db="UniProtKB">
        <authorList>
            <consortium name="EnsemblMetazoa"/>
        </authorList>
    </citation>
    <scope>IDENTIFICATION</scope>
</reference>
<comment type="subcellular location">
    <subcellularLocation>
        <location evidence="1">Membrane</location>
        <topology evidence="1">Multi-pass membrane protein</topology>
    </subcellularLocation>
</comment>
<dbReference type="GeneID" id="119729761"/>
<proteinExistence type="predicted"/>
<dbReference type="Gene3D" id="1.20.1250.20">
    <property type="entry name" value="MFS general substrate transporter like domains"/>
    <property type="match status" value="2"/>
</dbReference>
<organism evidence="7 8">
    <name type="scientific">Patiria miniata</name>
    <name type="common">Bat star</name>
    <name type="synonym">Asterina miniata</name>
    <dbReference type="NCBI Taxonomy" id="46514"/>
    <lineage>
        <taxon>Eukaryota</taxon>
        <taxon>Metazoa</taxon>
        <taxon>Echinodermata</taxon>
        <taxon>Eleutherozoa</taxon>
        <taxon>Asterozoa</taxon>
        <taxon>Asteroidea</taxon>
        <taxon>Valvatacea</taxon>
        <taxon>Valvatida</taxon>
        <taxon>Asterinidae</taxon>
        <taxon>Patiria</taxon>
    </lineage>
</organism>
<feature type="transmembrane region" description="Helical" evidence="6">
    <location>
        <begin position="62"/>
        <end position="82"/>
    </location>
</feature>
<dbReference type="EnsemblMetazoa" id="XM_038202496.1">
    <property type="protein sequence ID" value="XP_038058424.1"/>
    <property type="gene ID" value="LOC119729761"/>
</dbReference>
<keyword evidence="2 6" id="KW-0812">Transmembrane</keyword>
<dbReference type="InterPro" id="IPR011701">
    <property type="entry name" value="MFS"/>
</dbReference>
<dbReference type="GO" id="GO:0016020">
    <property type="term" value="C:membrane"/>
    <property type="evidence" value="ECO:0007669"/>
    <property type="project" value="UniProtKB-SubCell"/>
</dbReference>
<evidence type="ECO:0000256" key="3">
    <source>
        <dbReference type="ARBA" id="ARBA00022989"/>
    </source>
</evidence>
<evidence type="ECO:0000256" key="1">
    <source>
        <dbReference type="ARBA" id="ARBA00004141"/>
    </source>
</evidence>
<feature type="transmembrane region" description="Helical" evidence="6">
    <location>
        <begin position="129"/>
        <end position="151"/>
    </location>
</feature>
<feature type="transmembrane region" description="Helical" evidence="6">
    <location>
        <begin position="102"/>
        <end position="122"/>
    </location>
</feature>
<feature type="transmembrane region" description="Helical" evidence="6">
    <location>
        <begin position="426"/>
        <end position="448"/>
    </location>
</feature>
<feature type="transmembrane region" description="Helical" evidence="6">
    <location>
        <begin position="332"/>
        <end position="350"/>
    </location>
</feature>
<dbReference type="InterPro" id="IPR049680">
    <property type="entry name" value="FLVCR1-2_SLC49-like"/>
</dbReference>
<dbReference type="OrthoDB" id="422206at2759"/>
<dbReference type="InterPro" id="IPR036259">
    <property type="entry name" value="MFS_trans_sf"/>
</dbReference>
<keyword evidence="3 6" id="KW-1133">Transmembrane helix</keyword>
<evidence type="ECO:0000313" key="8">
    <source>
        <dbReference type="Proteomes" id="UP000887568"/>
    </source>
</evidence>
<feature type="region of interest" description="Disordered" evidence="5">
    <location>
        <begin position="26"/>
        <end position="45"/>
    </location>
</feature>
<keyword evidence="4 6" id="KW-0472">Membrane</keyword>
<dbReference type="SUPFAM" id="SSF103473">
    <property type="entry name" value="MFS general substrate transporter"/>
    <property type="match status" value="1"/>
</dbReference>
<feature type="transmembrane region" description="Helical" evidence="6">
    <location>
        <begin position="196"/>
        <end position="215"/>
    </location>
</feature>
<feature type="transmembrane region" description="Helical" evidence="6">
    <location>
        <begin position="295"/>
        <end position="312"/>
    </location>
</feature>
<dbReference type="AlphaFoldDB" id="A0A914A4D4"/>
<sequence length="494" mass="54363">MAETDALLSYVSPKDSHPSLTKYNTVNGDSLSAETPSPVTNSLKNERGKPMAAEHVVYKARWFILAVFSLLCMLQAATWNTWGPIADTAKVVLDWTDGDIALLANWGPIAFVITCFFFSYLLLIKGLRFFVLCSSLIFLLGVTIRCIPVGVENVKWTMNAGHVLIGIASPVMMSAPTELSAVWFPPHQRTTSTAISLTSAGFGMSMSFLVGPLVVTSLPQNASSNAESIDPKEKALYFNEIMKLMYIECGAVAVVVIAALLYFPEKPPTSPSLSATKPRESFKDGALKMIKSTHFWIPAAAYSISSGVYSGWTTQMDTIFKNTLNIGQDTVGWIGFISNIAGMLGGLIVARLVDILGGRMKAVLISLTLAAFVSCVWCVLLSMKYISYSLVSVYIACIFIGLFINASFPIYFEITVEGMYPVSEGNITMVMTFLTNVVSVIFLLLPMIPNLSVIWMNWLLLGSRFVCLPLLMMYKEHYNRLDEDMTEVSREDNK</sequence>
<dbReference type="PANTHER" id="PTHR10924">
    <property type="entry name" value="MAJOR FACILITATOR SUPERFAMILY PROTEIN-RELATED"/>
    <property type="match status" value="1"/>
</dbReference>
<feature type="transmembrane region" description="Helical" evidence="6">
    <location>
        <begin position="392"/>
        <end position="414"/>
    </location>
</feature>
<dbReference type="OMA" id="WRNSDIA"/>
<dbReference type="RefSeq" id="XP_038058424.1">
    <property type="nucleotide sequence ID" value="XM_038202496.1"/>
</dbReference>
<feature type="transmembrane region" description="Helical" evidence="6">
    <location>
        <begin position="244"/>
        <end position="263"/>
    </location>
</feature>
<feature type="transmembrane region" description="Helical" evidence="6">
    <location>
        <begin position="362"/>
        <end position="386"/>
    </location>
</feature>
<feature type="transmembrane region" description="Helical" evidence="6">
    <location>
        <begin position="454"/>
        <end position="474"/>
    </location>
</feature>
<name>A0A914A4D4_PATMI</name>
<dbReference type="Pfam" id="PF07690">
    <property type="entry name" value="MFS_1"/>
    <property type="match status" value="1"/>
</dbReference>
<evidence type="ECO:0000256" key="6">
    <source>
        <dbReference type="SAM" id="Phobius"/>
    </source>
</evidence>
<dbReference type="PANTHER" id="PTHR10924:SF27">
    <property type="entry name" value="SOLUTE CARRIER FAMILY 49 MEMBER 4"/>
    <property type="match status" value="1"/>
</dbReference>
<evidence type="ECO:0000256" key="5">
    <source>
        <dbReference type="SAM" id="MobiDB-lite"/>
    </source>
</evidence>
<dbReference type="GO" id="GO:0022857">
    <property type="term" value="F:transmembrane transporter activity"/>
    <property type="evidence" value="ECO:0007669"/>
    <property type="project" value="InterPro"/>
</dbReference>